<keyword evidence="4" id="KW-0167">Capsid protein</keyword>
<dbReference type="GO" id="GO:0005198">
    <property type="term" value="F:structural molecule activity"/>
    <property type="evidence" value="ECO:0007669"/>
    <property type="project" value="InterPro"/>
</dbReference>
<evidence type="ECO:0000259" key="8">
    <source>
        <dbReference type="Pfam" id="PF00729"/>
    </source>
</evidence>
<organism evidence="9">
    <name type="scientific">Riboviria sp</name>
    <dbReference type="NCBI Taxonomy" id="2585031"/>
    <lineage>
        <taxon>Viruses</taxon>
        <taxon>Riboviria</taxon>
    </lineage>
</organism>
<dbReference type="Pfam" id="PF00729">
    <property type="entry name" value="Viral_coat"/>
    <property type="match status" value="1"/>
</dbReference>
<dbReference type="SUPFAM" id="SSF88633">
    <property type="entry name" value="Positive stranded ssRNA viruses"/>
    <property type="match status" value="1"/>
</dbReference>
<accession>A0A6M9Z7D4</accession>
<evidence type="ECO:0000256" key="1">
    <source>
        <dbReference type="ARBA" id="ARBA00004328"/>
    </source>
</evidence>
<evidence type="ECO:0000256" key="6">
    <source>
        <dbReference type="ARBA" id="ARBA00023060"/>
    </source>
</evidence>
<comment type="subcellular location">
    <subcellularLocation>
        <location evidence="1">Virion</location>
    </subcellularLocation>
</comment>
<dbReference type="InterPro" id="IPR000937">
    <property type="entry name" value="Capsid_prot_S-dom_vir"/>
</dbReference>
<sequence>MVQSKAELKKEINQLTNRLAQMGGSRARSGGAKRKRKKNGGAAGGIPAGGASNPTPVTTSGRRRRRRRGGMGASIGNGGKITISRDELLVTVATTASKGESLFKKLLKPGPDLMPFLYRLGACYQRIRWRAFAVTWRPSVGTNTNGIITYGVAYNNQDIKDRMGVTSLTPVNDHAVWQSGRPTPLVVPQSMLMTRAWYELNGSSTDPFDQAIGTFYCSFTHDVAQTAASRGEFWVRYTVEMEGTNNA</sequence>
<proteinExistence type="inferred from homology"/>
<dbReference type="EMBL" id="MT138189">
    <property type="protein sequence ID" value="QKN89004.1"/>
    <property type="molecule type" value="Genomic_RNA"/>
</dbReference>
<evidence type="ECO:0000256" key="4">
    <source>
        <dbReference type="ARBA" id="ARBA00022561"/>
    </source>
</evidence>
<evidence type="ECO:0000256" key="7">
    <source>
        <dbReference type="SAM" id="MobiDB-lite"/>
    </source>
</evidence>
<evidence type="ECO:0000256" key="5">
    <source>
        <dbReference type="ARBA" id="ARBA00022844"/>
    </source>
</evidence>
<comment type="similarity">
    <text evidence="2">Belongs to the icosahedral plant coat protein family.</text>
</comment>
<feature type="compositionally biased region" description="Basic and acidic residues" evidence="7">
    <location>
        <begin position="1"/>
        <end position="12"/>
    </location>
</feature>
<reference evidence="9" key="1">
    <citation type="submission" date="2020-01" db="EMBL/GenBank/DDBJ databases">
        <title>Viral genomes from wild and zoo birds in China.</title>
        <authorList>
            <person name="Lu J."/>
            <person name="Shan T."/>
            <person name="Yang S."/>
            <person name="Zhang W."/>
        </authorList>
    </citation>
    <scope>NUCLEOTIDE SEQUENCE</scope>
    <source>
        <strain evidence="9">Bsk136shi01</strain>
    </source>
</reference>
<evidence type="ECO:0000256" key="3">
    <source>
        <dbReference type="ARBA" id="ARBA00018091"/>
    </source>
</evidence>
<keyword evidence="6" id="KW-1142">T=3 icosahedral capsid protein</keyword>
<dbReference type="InterPro" id="IPR029053">
    <property type="entry name" value="Viral_coat"/>
</dbReference>
<keyword evidence="5" id="KW-0946">Virion</keyword>
<protein>
    <recommendedName>
        <fullName evidence="3">Capsid protein</fullName>
    </recommendedName>
</protein>
<dbReference type="Gene3D" id="2.60.120.20">
    <property type="match status" value="1"/>
</dbReference>
<name>A0A6M9Z7D4_9VIRU</name>
<feature type="region of interest" description="Disordered" evidence="7">
    <location>
        <begin position="1"/>
        <end position="78"/>
    </location>
</feature>
<dbReference type="GO" id="GO:0039617">
    <property type="term" value="C:T=3 icosahedral viral capsid"/>
    <property type="evidence" value="ECO:0007669"/>
    <property type="project" value="UniProtKB-KW"/>
</dbReference>
<feature type="domain" description="Icosahedral viral capsid protein S" evidence="8">
    <location>
        <begin position="76"/>
        <end position="244"/>
    </location>
</feature>
<evidence type="ECO:0000313" key="9">
    <source>
        <dbReference type="EMBL" id="QKN89004.1"/>
    </source>
</evidence>
<evidence type="ECO:0000256" key="2">
    <source>
        <dbReference type="ARBA" id="ARBA00007446"/>
    </source>
</evidence>